<evidence type="ECO:0000313" key="2">
    <source>
        <dbReference type="Proteomes" id="UP000887565"/>
    </source>
</evidence>
<evidence type="ECO:0000256" key="1">
    <source>
        <dbReference type="SAM" id="MobiDB-lite"/>
    </source>
</evidence>
<keyword evidence="2" id="KW-1185">Reference proteome</keyword>
<name>A0A915I933_ROMCU</name>
<organism evidence="2 3">
    <name type="scientific">Romanomermis culicivorax</name>
    <name type="common">Nematode worm</name>
    <dbReference type="NCBI Taxonomy" id="13658"/>
    <lineage>
        <taxon>Eukaryota</taxon>
        <taxon>Metazoa</taxon>
        <taxon>Ecdysozoa</taxon>
        <taxon>Nematoda</taxon>
        <taxon>Enoplea</taxon>
        <taxon>Dorylaimia</taxon>
        <taxon>Mermithida</taxon>
        <taxon>Mermithoidea</taxon>
        <taxon>Mermithidae</taxon>
        <taxon>Romanomermis</taxon>
    </lineage>
</organism>
<dbReference type="Proteomes" id="UP000887565">
    <property type="component" value="Unplaced"/>
</dbReference>
<feature type="region of interest" description="Disordered" evidence="1">
    <location>
        <begin position="1"/>
        <end position="22"/>
    </location>
</feature>
<accession>A0A915I933</accession>
<proteinExistence type="predicted"/>
<sequence>MATSGQGLSNAEIADALKRARD</sequence>
<dbReference type="AlphaFoldDB" id="A0A915I933"/>
<protein>
    <submittedName>
        <fullName evidence="3">Uncharacterized protein</fullName>
    </submittedName>
</protein>
<dbReference type="WBParaSite" id="nRc.2.0.1.t09815-RA">
    <property type="protein sequence ID" value="nRc.2.0.1.t09815-RA"/>
    <property type="gene ID" value="nRc.2.0.1.g09815"/>
</dbReference>
<evidence type="ECO:0000313" key="3">
    <source>
        <dbReference type="WBParaSite" id="nRc.2.0.1.t09815-RA"/>
    </source>
</evidence>
<reference evidence="3" key="1">
    <citation type="submission" date="2022-11" db="UniProtKB">
        <authorList>
            <consortium name="WormBaseParasite"/>
        </authorList>
    </citation>
    <scope>IDENTIFICATION</scope>
</reference>